<evidence type="ECO:0000313" key="1">
    <source>
        <dbReference type="EMBL" id="AQQ60023.1"/>
    </source>
</evidence>
<sequence length="233" mass="26369">MAKDSLTLNQFISLCDEINGVYIQKSGDDYLNALSKIFPLNNKNDKPFNLVEIQAQPTLKDFSFSGKDDFIFICNLQAKPLEIKDSIRKNEKILALNFANENAKKIFDTALGVAYILTCEIENKEHIIKFGQSRTTFKQRLGSYNCGVVNNWRTASTTNIKMLQSLVATRKTFNLYLYDCSDEVMIIEWRGEKSVPFASPKSLAVEDIMIKKFIAQFGVKPLANIQGDATQVK</sequence>
<accession>A0A1Q2LI11</accession>
<dbReference type="RefSeq" id="WP_077388937.1">
    <property type="nucleotide sequence ID" value="NZ_CP019645.1"/>
</dbReference>
<dbReference type="Gene3D" id="3.40.1440.50">
    <property type="match status" value="1"/>
</dbReference>
<reference evidence="1 2" key="1">
    <citation type="submission" date="2017-02" db="EMBL/GenBank/DDBJ databases">
        <title>Whole genome sequencing of Helicobacter bilis strain AAQJH.</title>
        <authorList>
            <person name="Conlan S."/>
            <person name="Thomas P.J."/>
            <person name="Mullikin J."/>
            <person name="Palmore T.N."/>
            <person name="Frank K.M."/>
            <person name="Segre J.A."/>
        </authorList>
    </citation>
    <scope>NUCLEOTIDE SEQUENCE [LARGE SCALE GENOMIC DNA]</scope>
    <source>
        <strain evidence="1 2">AAQJH</strain>
    </source>
</reference>
<proteinExistence type="predicted"/>
<evidence type="ECO:0000313" key="2">
    <source>
        <dbReference type="Proteomes" id="UP000188298"/>
    </source>
</evidence>
<name>A0A1Q2LI11_9HELI</name>
<dbReference type="Proteomes" id="UP000188298">
    <property type="component" value="Chromosome"/>
</dbReference>
<dbReference type="EMBL" id="CP019645">
    <property type="protein sequence ID" value="AQQ60023.1"/>
    <property type="molecule type" value="Genomic_DNA"/>
</dbReference>
<dbReference type="KEGG" id="hbl:XJ32_07875"/>
<protein>
    <submittedName>
        <fullName evidence="1">Uncharacterized protein</fullName>
    </submittedName>
</protein>
<dbReference type="AlphaFoldDB" id="A0A1Q2LI11"/>
<organism evidence="1 2">
    <name type="scientific">Helicobacter bilis</name>
    <dbReference type="NCBI Taxonomy" id="37372"/>
    <lineage>
        <taxon>Bacteria</taxon>
        <taxon>Pseudomonadati</taxon>
        <taxon>Campylobacterota</taxon>
        <taxon>Epsilonproteobacteria</taxon>
        <taxon>Campylobacterales</taxon>
        <taxon>Helicobacteraceae</taxon>
        <taxon>Helicobacter</taxon>
    </lineage>
</organism>
<gene>
    <name evidence="1" type="ORF">XJ32_07875</name>
</gene>